<comment type="similarity">
    <text evidence="2">Belongs to the DODA-type extradiol aromatic ring-opening dioxygenase family.</text>
</comment>
<dbReference type="InterPro" id="IPR014436">
    <property type="entry name" value="Extradiol_dOase_DODA"/>
</dbReference>
<dbReference type="KEGG" id="rain:Rai3103_08265"/>
<dbReference type="EMBL" id="CP045725">
    <property type="protein sequence ID" value="QGF23666.1"/>
    <property type="molecule type" value="Genomic_DNA"/>
</dbReference>
<dbReference type="PANTHER" id="PTHR30096:SF0">
    <property type="entry name" value="4,5-DOPA DIOXYGENASE EXTRADIOL-LIKE PROTEIN"/>
    <property type="match status" value="1"/>
</dbReference>
<sequence>MSETRLPTYFVSHGGGPWPWLKDLMPGMDKLEASLQAIPAELGLTPRAVLVISGHWEEPQFTVQTSPHPPMIYDYGGFPEFTYRLQYPAPGAPDVAARVGQLLEDAGITTHYDARRGYDHGVFAPLYVLYPQADVPILQLSLRRGYDPAAHLAAGRALAPLRDEGVLIVGSGFSYHNLANFGPGAATASKAFGDWLNETLVEGPVAERTERLMHWDTAPGARASHPAEDHLIPLMVAVGAAEDEPGVRTYHEPDFMGAIDSSSFRFGPLPVPRG</sequence>
<protein>
    <submittedName>
        <fullName evidence="7">Dioxygenase</fullName>
    </submittedName>
</protein>
<dbReference type="Proteomes" id="UP000386847">
    <property type="component" value="Chromosome"/>
</dbReference>
<evidence type="ECO:0000259" key="6">
    <source>
        <dbReference type="Pfam" id="PF02900"/>
    </source>
</evidence>
<dbReference type="PIRSF" id="PIRSF006157">
    <property type="entry name" value="Doxgns_DODA"/>
    <property type="match status" value="1"/>
</dbReference>
<dbReference type="Pfam" id="PF02900">
    <property type="entry name" value="LigB"/>
    <property type="match status" value="1"/>
</dbReference>
<evidence type="ECO:0000256" key="4">
    <source>
        <dbReference type="ARBA" id="ARBA00022833"/>
    </source>
</evidence>
<proteinExistence type="inferred from homology"/>
<keyword evidence="5" id="KW-0560">Oxidoreductase</keyword>
<evidence type="ECO:0000256" key="3">
    <source>
        <dbReference type="ARBA" id="ARBA00022723"/>
    </source>
</evidence>
<dbReference type="CDD" id="cd07363">
    <property type="entry name" value="45_DOPA_Dioxygenase"/>
    <property type="match status" value="1"/>
</dbReference>
<evidence type="ECO:0000313" key="7">
    <source>
        <dbReference type="EMBL" id="QGF23666.1"/>
    </source>
</evidence>
<keyword evidence="3" id="KW-0479">Metal-binding</keyword>
<feature type="domain" description="Extradiol ring-cleavage dioxygenase class III enzyme subunit B" evidence="6">
    <location>
        <begin position="41"/>
        <end position="244"/>
    </location>
</feature>
<dbReference type="SUPFAM" id="SSF53213">
    <property type="entry name" value="LigB-like"/>
    <property type="match status" value="1"/>
</dbReference>
<dbReference type="GO" id="GO:0008270">
    <property type="term" value="F:zinc ion binding"/>
    <property type="evidence" value="ECO:0007669"/>
    <property type="project" value="InterPro"/>
</dbReference>
<reference evidence="7 8" key="1">
    <citation type="submission" date="2019-10" db="EMBL/GenBank/DDBJ databases">
        <title>Genomic analysis of Raineyella sp. CBA3103.</title>
        <authorList>
            <person name="Roh S.W."/>
        </authorList>
    </citation>
    <scope>NUCLEOTIDE SEQUENCE [LARGE SCALE GENOMIC DNA]</scope>
    <source>
        <strain evidence="7 8">CBA3103</strain>
    </source>
</reference>
<evidence type="ECO:0000256" key="2">
    <source>
        <dbReference type="ARBA" id="ARBA00007581"/>
    </source>
</evidence>
<keyword evidence="8" id="KW-1185">Reference proteome</keyword>
<accession>A0A5Q2FH68</accession>
<dbReference type="RefSeq" id="WP_153572196.1">
    <property type="nucleotide sequence ID" value="NZ_CP045725.1"/>
</dbReference>
<keyword evidence="4" id="KW-0862">Zinc</keyword>
<gene>
    <name evidence="7" type="ORF">Rai3103_08265</name>
</gene>
<keyword evidence="7" id="KW-0223">Dioxygenase</keyword>
<dbReference type="PANTHER" id="PTHR30096">
    <property type="entry name" value="4,5-DOPA DIOXYGENASE EXTRADIOL-LIKE PROTEIN"/>
    <property type="match status" value="1"/>
</dbReference>
<evidence type="ECO:0000256" key="5">
    <source>
        <dbReference type="ARBA" id="ARBA00023002"/>
    </source>
</evidence>
<organism evidence="7 8">
    <name type="scientific">Raineyella fluvialis</name>
    <dbReference type="NCBI Taxonomy" id="2662261"/>
    <lineage>
        <taxon>Bacteria</taxon>
        <taxon>Bacillati</taxon>
        <taxon>Actinomycetota</taxon>
        <taxon>Actinomycetes</taxon>
        <taxon>Propionibacteriales</taxon>
        <taxon>Propionibacteriaceae</taxon>
        <taxon>Raineyella</taxon>
    </lineage>
</organism>
<evidence type="ECO:0000313" key="8">
    <source>
        <dbReference type="Proteomes" id="UP000386847"/>
    </source>
</evidence>
<dbReference type="Gene3D" id="3.40.830.10">
    <property type="entry name" value="LigB-like"/>
    <property type="match status" value="1"/>
</dbReference>
<comment type="cofactor">
    <cofactor evidence="1">
        <name>Zn(2+)</name>
        <dbReference type="ChEBI" id="CHEBI:29105"/>
    </cofactor>
</comment>
<dbReference type="InterPro" id="IPR004183">
    <property type="entry name" value="Xdiol_dOase_suB"/>
</dbReference>
<dbReference type="AlphaFoldDB" id="A0A5Q2FH68"/>
<evidence type="ECO:0000256" key="1">
    <source>
        <dbReference type="ARBA" id="ARBA00001947"/>
    </source>
</evidence>
<dbReference type="GO" id="GO:0016702">
    <property type="term" value="F:oxidoreductase activity, acting on single donors with incorporation of molecular oxygen, incorporation of two atoms of oxygen"/>
    <property type="evidence" value="ECO:0007669"/>
    <property type="project" value="UniProtKB-ARBA"/>
</dbReference>
<name>A0A5Q2FH68_9ACTN</name>
<dbReference type="GO" id="GO:0008198">
    <property type="term" value="F:ferrous iron binding"/>
    <property type="evidence" value="ECO:0007669"/>
    <property type="project" value="InterPro"/>
</dbReference>